<sequence length="529" mass="59072">MEFVQKLLRSKRFRRPSPHDYELLLGTNTPSQSAIGPVGVRGRTEGREIAGWSLRWRGIFVLSLPWLIVVLLLFFPRHSPPIISETSSSPSLPPARPSPSPAEPESDDCPAPPSPPPPRQPPLYELYHAHERLLPQHDLAAPSPDGKSAKYLWFANHGSGFGWGNYMQEMVLNAYLAYAANRAYVFDNYTWHREGPEITTWNGHLIPSRIPLSALIFGPMIGSPMPASSKNIPLSISREWYLQVCPESERVVIDTRKIQDTFTQPPTAMQIVDRWVAELHQIDARCVELRRDSPGLFTYELTNTERVLDVFPSMSASPILANFGWSSLVLGELLANLAHFMPAAFQFSGPGVMLDTQAPIPGLLALHVSRGDYETWCPEAVGNGHVFTGFNRFPELPDKTPSPKDENGVRHCLPSVQDIVDKVRSIVDARRVSELSPLTRVYVMTNAHADWLASLVEALLTIGIWKDGVGTSRELSLSWDGRHVAQAVDMSVGQRAEVFVGNGFSSLTSNIVLLRMHNRKLDPQNTRFW</sequence>
<dbReference type="AlphaFoldDB" id="A0A8H6T1G2"/>
<dbReference type="Proteomes" id="UP000636479">
    <property type="component" value="Unassembled WGS sequence"/>
</dbReference>
<dbReference type="OrthoDB" id="2559662at2759"/>
<evidence type="ECO:0000256" key="1">
    <source>
        <dbReference type="SAM" id="MobiDB-lite"/>
    </source>
</evidence>
<dbReference type="RefSeq" id="XP_037222698.1">
    <property type="nucleotide sequence ID" value="XM_037359813.1"/>
</dbReference>
<gene>
    <name evidence="3" type="ORF">MIND_00295100</name>
</gene>
<evidence type="ECO:0000313" key="3">
    <source>
        <dbReference type="EMBL" id="KAF7309248.1"/>
    </source>
</evidence>
<feature type="transmembrane region" description="Helical" evidence="2">
    <location>
        <begin position="56"/>
        <end position="75"/>
    </location>
</feature>
<keyword evidence="2" id="KW-0472">Membrane</keyword>
<dbReference type="EMBL" id="JACAZF010000003">
    <property type="protein sequence ID" value="KAF7309248.1"/>
    <property type="molecule type" value="Genomic_DNA"/>
</dbReference>
<feature type="region of interest" description="Disordered" evidence="1">
    <location>
        <begin position="84"/>
        <end position="122"/>
    </location>
</feature>
<accession>A0A8H6T1G2</accession>
<dbReference type="Gene3D" id="3.40.50.11350">
    <property type="match status" value="1"/>
</dbReference>
<name>A0A8H6T1G2_9AGAR</name>
<dbReference type="GeneID" id="59342329"/>
<proteinExistence type="predicted"/>
<protein>
    <submittedName>
        <fullName evidence="3">Uncharacterized protein</fullName>
    </submittedName>
</protein>
<keyword evidence="4" id="KW-1185">Reference proteome</keyword>
<comment type="caution">
    <text evidence="3">The sequence shown here is derived from an EMBL/GenBank/DDBJ whole genome shotgun (WGS) entry which is preliminary data.</text>
</comment>
<feature type="compositionally biased region" description="Pro residues" evidence="1">
    <location>
        <begin position="91"/>
        <end position="102"/>
    </location>
</feature>
<reference evidence="3" key="1">
    <citation type="submission" date="2020-05" db="EMBL/GenBank/DDBJ databases">
        <title>Mycena genomes resolve the evolution of fungal bioluminescence.</title>
        <authorList>
            <person name="Tsai I.J."/>
        </authorList>
    </citation>
    <scope>NUCLEOTIDE SEQUENCE</scope>
    <source>
        <strain evidence="3">171206Taipei</strain>
    </source>
</reference>
<evidence type="ECO:0000256" key="2">
    <source>
        <dbReference type="SAM" id="Phobius"/>
    </source>
</evidence>
<keyword evidence="2" id="KW-1133">Transmembrane helix</keyword>
<organism evidence="3 4">
    <name type="scientific">Mycena indigotica</name>
    <dbReference type="NCBI Taxonomy" id="2126181"/>
    <lineage>
        <taxon>Eukaryota</taxon>
        <taxon>Fungi</taxon>
        <taxon>Dikarya</taxon>
        <taxon>Basidiomycota</taxon>
        <taxon>Agaricomycotina</taxon>
        <taxon>Agaricomycetes</taxon>
        <taxon>Agaricomycetidae</taxon>
        <taxon>Agaricales</taxon>
        <taxon>Marasmiineae</taxon>
        <taxon>Mycenaceae</taxon>
        <taxon>Mycena</taxon>
    </lineage>
</organism>
<evidence type="ECO:0000313" key="4">
    <source>
        <dbReference type="Proteomes" id="UP000636479"/>
    </source>
</evidence>
<dbReference type="CDD" id="cd11296">
    <property type="entry name" value="O-FucT_like"/>
    <property type="match status" value="1"/>
</dbReference>
<feature type="compositionally biased region" description="Pro residues" evidence="1">
    <location>
        <begin position="110"/>
        <end position="121"/>
    </location>
</feature>
<keyword evidence="2" id="KW-0812">Transmembrane</keyword>